<accession>A0A839IVP4</accession>
<evidence type="ECO:0000256" key="5">
    <source>
        <dbReference type="ARBA" id="ARBA00023136"/>
    </source>
</evidence>
<evidence type="ECO:0000256" key="1">
    <source>
        <dbReference type="ARBA" id="ARBA00004162"/>
    </source>
</evidence>
<evidence type="ECO:0000256" key="6">
    <source>
        <dbReference type="SAM" id="Phobius"/>
    </source>
</evidence>
<dbReference type="AlphaFoldDB" id="A0A839IVP4"/>
<name>A0A839IVP4_9GAMM</name>
<evidence type="ECO:0000256" key="2">
    <source>
        <dbReference type="ARBA" id="ARBA00022475"/>
    </source>
</evidence>
<keyword evidence="4 6" id="KW-1133">Transmembrane helix</keyword>
<dbReference type="RefSeq" id="WP_182810286.1">
    <property type="nucleotide sequence ID" value="NZ_JACJFM010000029.1"/>
</dbReference>
<evidence type="ECO:0000313" key="9">
    <source>
        <dbReference type="Proteomes" id="UP000565262"/>
    </source>
</evidence>
<dbReference type="GO" id="GO:0005886">
    <property type="term" value="C:plasma membrane"/>
    <property type="evidence" value="ECO:0007669"/>
    <property type="project" value="UniProtKB-SubCell"/>
</dbReference>
<keyword evidence="9" id="KW-1185">Reference proteome</keyword>
<comment type="subcellular location">
    <subcellularLocation>
        <location evidence="1">Cell membrane</location>
        <topology evidence="1">Single-pass membrane protein</topology>
    </subcellularLocation>
</comment>
<dbReference type="EMBL" id="JACJFM010000029">
    <property type="protein sequence ID" value="MBB1488519.1"/>
    <property type="molecule type" value="Genomic_DNA"/>
</dbReference>
<feature type="transmembrane region" description="Helical" evidence="6">
    <location>
        <begin position="21"/>
        <end position="38"/>
    </location>
</feature>
<reference evidence="8 9" key="1">
    <citation type="submission" date="2020-08" db="EMBL/GenBank/DDBJ databases">
        <title>Oceanospirillum sp. nov. isolated from marine sediment.</title>
        <authorList>
            <person name="Ji X."/>
        </authorList>
    </citation>
    <scope>NUCLEOTIDE SEQUENCE [LARGE SCALE GENOMIC DNA]</scope>
    <source>
        <strain evidence="8 9">D5</strain>
    </source>
</reference>
<dbReference type="Pfam" id="PF04024">
    <property type="entry name" value="PspC"/>
    <property type="match status" value="1"/>
</dbReference>
<dbReference type="PANTHER" id="PTHR33885:SF3">
    <property type="entry name" value="PHAGE SHOCK PROTEIN C"/>
    <property type="match status" value="1"/>
</dbReference>
<comment type="caution">
    <text evidence="8">The sequence shown here is derived from an EMBL/GenBank/DDBJ whole genome shotgun (WGS) entry which is preliminary data.</text>
</comment>
<dbReference type="InterPro" id="IPR007168">
    <property type="entry name" value="Phageshock_PspC_N"/>
</dbReference>
<keyword evidence="2" id="KW-1003">Cell membrane</keyword>
<feature type="transmembrane region" description="Helical" evidence="6">
    <location>
        <begin position="44"/>
        <end position="66"/>
    </location>
</feature>
<dbReference type="InterPro" id="IPR052027">
    <property type="entry name" value="PspC"/>
</dbReference>
<feature type="domain" description="Phage shock protein PspC N-terminal" evidence="7">
    <location>
        <begin position="12"/>
        <end position="67"/>
    </location>
</feature>
<protein>
    <submittedName>
        <fullName evidence="8">PspC domain-containing protein</fullName>
    </submittedName>
</protein>
<keyword evidence="3 6" id="KW-0812">Transmembrane</keyword>
<evidence type="ECO:0000259" key="7">
    <source>
        <dbReference type="Pfam" id="PF04024"/>
    </source>
</evidence>
<proteinExistence type="predicted"/>
<gene>
    <name evidence="8" type="ORF">H4O21_18095</name>
</gene>
<evidence type="ECO:0000256" key="3">
    <source>
        <dbReference type="ARBA" id="ARBA00022692"/>
    </source>
</evidence>
<evidence type="ECO:0000313" key="8">
    <source>
        <dbReference type="EMBL" id="MBB1488519.1"/>
    </source>
</evidence>
<evidence type="ECO:0000256" key="4">
    <source>
        <dbReference type="ARBA" id="ARBA00022989"/>
    </source>
</evidence>
<dbReference type="Proteomes" id="UP000565262">
    <property type="component" value="Unassembled WGS sequence"/>
</dbReference>
<organism evidence="8 9">
    <name type="scientific">Oceanospirillum sediminis</name>
    <dbReference type="NCBI Taxonomy" id="2760088"/>
    <lineage>
        <taxon>Bacteria</taxon>
        <taxon>Pseudomonadati</taxon>
        <taxon>Pseudomonadota</taxon>
        <taxon>Gammaproteobacteria</taxon>
        <taxon>Oceanospirillales</taxon>
        <taxon>Oceanospirillaceae</taxon>
        <taxon>Oceanospirillum</taxon>
    </lineage>
</organism>
<dbReference type="PANTHER" id="PTHR33885">
    <property type="entry name" value="PHAGE SHOCK PROTEIN C"/>
    <property type="match status" value="1"/>
</dbReference>
<keyword evidence="5 6" id="KW-0472">Membrane</keyword>
<sequence length="149" mass="17319">MFKNKHQGYNMDLYRSDRNRWIAGVCGGIAENMNWPVWLVRLGAFALFIVTGSFVILAYILAIFLLDRRDKVIEDYERTDRSHSHGGHAHSARRHHSGMKETVFNYQKTPGSQVKDLASRLKDLDGRLQSMETYVTSRKFQIDQELKRS</sequence>